<keyword evidence="2" id="KW-1185">Reference proteome</keyword>
<dbReference type="EMBL" id="JAGVRK010000001">
    <property type="protein sequence ID" value="MBS2970533.1"/>
    <property type="molecule type" value="Genomic_DNA"/>
</dbReference>
<comment type="caution">
    <text evidence="1">The sequence shown here is derived from an EMBL/GenBank/DDBJ whole genome shotgun (WGS) entry which is preliminary data.</text>
</comment>
<dbReference type="Proteomes" id="UP000682403">
    <property type="component" value="Unassembled WGS sequence"/>
</dbReference>
<proteinExistence type="predicted"/>
<organism evidence="1 2">
    <name type="scientific">Metabacillus flavus</name>
    <dbReference type="NCBI Taxonomy" id="2823519"/>
    <lineage>
        <taxon>Bacteria</taxon>
        <taxon>Bacillati</taxon>
        <taxon>Bacillota</taxon>
        <taxon>Bacilli</taxon>
        <taxon>Bacillales</taxon>
        <taxon>Bacillaceae</taxon>
        <taxon>Metabacillus</taxon>
    </lineage>
</organism>
<name>A0ABS5LJ77_9BACI</name>
<dbReference type="SUPFAM" id="SSF116960">
    <property type="entry name" value="YfbU-like"/>
    <property type="match status" value="1"/>
</dbReference>
<dbReference type="Gene3D" id="1.10.3190.10">
    <property type="entry name" value="yfbu gene product, domain 2"/>
    <property type="match status" value="1"/>
</dbReference>
<dbReference type="InterPro" id="IPR005587">
    <property type="entry name" value="UPF0304_YfbU"/>
</dbReference>
<accession>A0ABS5LJ77</accession>
<evidence type="ECO:0000313" key="1">
    <source>
        <dbReference type="EMBL" id="MBS2970533.1"/>
    </source>
</evidence>
<sequence>MKDLGRFQELKESTEFRDFNSHRRMIPKYLEMLKTWNSFENKYEMSFEELKKLLTRHPVL</sequence>
<dbReference type="InterPro" id="IPR023146">
    <property type="entry name" value="YfbU_alpha-helical_sf"/>
</dbReference>
<reference evidence="1 2" key="1">
    <citation type="submission" date="2021-04" db="EMBL/GenBank/DDBJ databases">
        <title>Metabacillus sp. strain KIGAM252 whole genome sequence.</title>
        <authorList>
            <person name="Seo M.-J."/>
            <person name="Cho E.-S."/>
            <person name="Hwang C.Y."/>
            <person name="Yoon D.J."/>
        </authorList>
    </citation>
    <scope>NUCLEOTIDE SEQUENCE [LARGE SCALE GENOMIC DNA]</scope>
    <source>
        <strain evidence="1 2">KIGAM252</strain>
    </source>
</reference>
<gene>
    <name evidence="1" type="ORF">J9317_17445</name>
</gene>
<evidence type="ECO:0000313" key="2">
    <source>
        <dbReference type="Proteomes" id="UP000682403"/>
    </source>
</evidence>
<protein>
    <submittedName>
        <fullName evidence="1">YfbU family protein</fullName>
    </submittedName>
</protein>
<dbReference type="Pfam" id="PF03887">
    <property type="entry name" value="YfbU"/>
    <property type="match status" value="1"/>
</dbReference>